<dbReference type="Proteomes" id="UP001283366">
    <property type="component" value="Unassembled WGS sequence"/>
</dbReference>
<organism evidence="2 3">
    <name type="scientific">Vibrio mangrovi</name>
    <dbReference type="NCBI Taxonomy" id="474394"/>
    <lineage>
        <taxon>Bacteria</taxon>
        <taxon>Pseudomonadati</taxon>
        <taxon>Pseudomonadota</taxon>
        <taxon>Gammaproteobacteria</taxon>
        <taxon>Vibrionales</taxon>
        <taxon>Vibrionaceae</taxon>
        <taxon>Vibrio</taxon>
    </lineage>
</organism>
<name>A0ABU4I4P8_9VIBR</name>
<evidence type="ECO:0000256" key="1">
    <source>
        <dbReference type="SAM" id="Phobius"/>
    </source>
</evidence>
<keyword evidence="1" id="KW-0812">Transmembrane</keyword>
<proteinExistence type="predicted"/>
<dbReference type="EMBL" id="JAWRCO010000001">
    <property type="protein sequence ID" value="MDW6002748.1"/>
    <property type="molecule type" value="Genomic_DNA"/>
</dbReference>
<gene>
    <name evidence="2" type="ORF">SBX37_07745</name>
</gene>
<dbReference type="RefSeq" id="WP_143693283.1">
    <property type="nucleotide sequence ID" value="NZ_AP024883.1"/>
</dbReference>
<evidence type="ECO:0000313" key="2">
    <source>
        <dbReference type="EMBL" id="MDW6002748.1"/>
    </source>
</evidence>
<accession>A0ABU4I4P8</accession>
<comment type="caution">
    <text evidence="2">The sequence shown here is derived from an EMBL/GenBank/DDBJ whole genome shotgun (WGS) entry which is preliminary data.</text>
</comment>
<keyword evidence="1" id="KW-1133">Transmembrane helix</keyword>
<keyword evidence="1" id="KW-0472">Membrane</keyword>
<evidence type="ECO:0000313" key="3">
    <source>
        <dbReference type="Proteomes" id="UP001283366"/>
    </source>
</evidence>
<feature type="transmembrane region" description="Helical" evidence="1">
    <location>
        <begin position="6"/>
        <end position="25"/>
    </location>
</feature>
<protein>
    <submittedName>
        <fullName evidence="2">Uncharacterized protein</fullName>
    </submittedName>
</protein>
<sequence length="130" mass="15092">MLSQRHWFTILLITLLCISLFYFFLHIKLTTPTEISDREKSEENIRLPSHEQINSPVLSRDAEYPSPVIQLQQTVTDGLLQDTHNHLPLLHGDLADFSQKNIRKQYSQPDELIDLKQRLQQLKSVAHPAP</sequence>
<reference evidence="2 3" key="1">
    <citation type="submission" date="2023-11" db="EMBL/GenBank/DDBJ databases">
        <title>Plant-associative lifestyle of Vibrio porteresiae and its evolutionary dynamics.</title>
        <authorList>
            <person name="Rameshkumar N."/>
            <person name="Kirti K."/>
        </authorList>
    </citation>
    <scope>NUCLEOTIDE SEQUENCE [LARGE SCALE GENOMIC DNA]</scope>
    <source>
        <strain evidence="2 3">MSSRF38</strain>
    </source>
</reference>
<keyword evidence="3" id="KW-1185">Reference proteome</keyword>